<reference evidence="1 2" key="1">
    <citation type="submission" date="2021-06" db="EMBL/GenBank/DDBJ databases">
        <authorList>
            <person name="Palmer J.M."/>
        </authorList>
    </citation>
    <scope>NUCLEOTIDE SEQUENCE [LARGE SCALE GENOMIC DNA]</scope>
    <source>
        <strain evidence="1 2">GA_2019</strain>
        <tissue evidence="1">Muscle</tissue>
    </source>
</reference>
<name>A0ABV0MUE3_9TELE</name>
<evidence type="ECO:0000313" key="2">
    <source>
        <dbReference type="Proteomes" id="UP001476798"/>
    </source>
</evidence>
<gene>
    <name evidence="1" type="ORF">GOODEAATRI_022293</name>
</gene>
<comment type="caution">
    <text evidence="1">The sequence shown here is derived from an EMBL/GenBank/DDBJ whole genome shotgun (WGS) entry which is preliminary data.</text>
</comment>
<dbReference type="InterPro" id="IPR031521">
    <property type="entry name" value="DUF4695"/>
</dbReference>
<dbReference type="Pfam" id="PF15766">
    <property type="entry name" value="DUF4695"/>
    <property type="match status" value="1"/>
</dbReference>
<evidence type="ECO:0000313" key="1">
    <source>
        <dbReference type="EMBL" id="MEQ2162675.1"/>
    </source>
</evidence>
<protein>
    <submittedName>
        <fullName evidence="1">Uncharacterized protein</fullName>
    </submittedName>
</protein>
<sequence>MVQRHQYHQDAQQLRDGVESVPACSLPQEAEAGVGGSDGRWEPQQETDGTSCINVVSNCHHHHGPGKENVTVSGQHLKQLGLLSRFLHLSSSAASILELYCLQLIILTFGPLFSMATSMDTVPAHLLPLAMEEFPHSLATACICRAGQHEPRLRCVQCGIIEEEEEDYSTLEEDQAKRSFLQTLERLRRSTR</sequence>
<organism evidence="1 2">
    <name type="scientific">Goodea atripinnis</name>
    <dbReference type="NCBI Taxonomy" id="208336"/>
    <lineage>
        <taxon>Eukaryota</taxon>
        <taxon>Metazoa</taxon>
        <taxon>Chordata</taxon>
        <taxon>Craniata</taxon>
        <taxon>Vertebrata</taxon>
        <taxon>Euteleostomi</taxon>
        <taxon>Actinopterygii</taxon>
        <taxon>Neopterygii</taxon>
        <taxon>Teleostei</taxon>
        <taxon>Neoteleostei</taxon>
        <taxon>Acanthomorphata</taxon>
        <taxon>Ovalentaria</taxon>
        <taxon>Atherinomorphae</taxon>
        <taxon>Cyprinodontiformes</taxon>
        <taxon>Goodeidae</taxon>
        <taxon>Goodea</taxon>
    </lineage>
</organism>
<dbReference type="Proteomes" id="UP001476798">
    <property type="component" value="Unassembled WGS sequence"/>
</dbReference>
<accession>A0ABV0MUE3</accession>
<dbReference type="EMBL" id="JAHRIO010012264">
    <property type="protein sequence ID" value="MEQ2162675.1"/>
    <property type="molecule type" value="Genomic_DNA"/>
</dbReference>
<proteinExistence type="predicted"/>
<keyword evidence="2" id="KW-1185">Reference proteome</keyword>